<dbReference type="AlphaFoldDB" id="A0AAJ5BYL6"/>
<dbReference type="SMART" id="SM00448">
    <property type="entry name" value="REC"/>
    <property type="match status" value="1"/>
</dbReference>
<dbReference type="InterPro" id="IPR011006">
    <property type="entry name" value="CheY-like_superfamily"/>
</dbReference>
<proteinExistence type="predicted"/>
<dbReference type="Proteomes" id="UP000215355">
    <property type="component" value="Chromosome 1"/>
</dbReference>
<dbReference type="SUPFAM" id="SSF52172">
    <property type="entry name" value="CheY-like"/>
    <property type="match status" value="1"/>
</dbReference>
<dbReference type="EMBL" id="LT906468">
    <property type="protein sequence ID" value="SNV37615.1"/>
    <property type="molecule type" value="Genomic_DNA"/>
</dbReference>
<accession>A0AAJ5BYL6</accession>
<dbReference type="Gene3D" id="3.40.50.2300">
    <property type="match status" value="1"/>
</dbReference>
<dbReference type="InterPro" id="IPR001789">
    <property type="entry name" value="Sig_transdc_resp-reg_receiver"/>
</dbReference>
<evidence type="ECO:0000313" key="4">
    <source>
        <dbReference type="EMBL" id="SNV37615.1"/>
    </source>
</evidence>
<dbReference type="Pfam" id="PF00072">
    <property type="entry name" value="Response_reg"/>
    <property type="match status" value="1"/>
</dbReference>
<protein>
    <submittedName>
        <fullName evidence="4">Transcriptional activator protein CopR</fullName>
    </submittedName>
</protein>
<evidence type="ECO:0000259" key="3">
    <source>
        <dbReference type="PROSITE" id="PS50110"/>
    </source>
</evidence>
<dbReference type="PROSITE" id="PS50110">
    <property type="entry name" value="RESPONSE_REGULATORY"/>
    <property type="match status" value="1"/>
</dbReference>
<evidence type="ECO:0000313" key="5">
    <source>
        <dbReference type="Proteomes" id="UP000215355"/>
    </source>
</evidence>
<keyword evidence="1 2" id="KW-0597">Phosphoprotein</keyword>
<evidence type="ECO:0000256" key="1">
    <source>
        <dbReference type="ARBA" id="ARBA00022553"/>
    </source>
</evidence>
<feature type="domain" description="Response regulatory" evidence="3">
    <location>
        <begin position="1"/>
        <end position="100"/>
    </location>
</feature>
<feature type="modified residue" description="4-aspartylphosphate" evidence="2">
    <location>
        <position position="50"/>
    </location>
</feature>
<dbReference type="InterPro" id="IPR050595">
    <property type="entry name" value="Bact_response_regulator"/>
</dbReference>
<dbReference type="PANTHER" id="PTHR44591:SF3">
    <property type="entry name" value="RESPONSE REGULATORY DOMAIN-CONTAINING PROTEIN"/>
    <property type="match status" value="1"/>
</dbReference>
<gene>
    <name evidence="4" type="primary">copR</name>
    <name evidence="4" type="ORF">SAMEA4412673_00228</name>
</gene>
<sequence length="100" mass="11289">MILIVDDKPENIFSLDKTLQAKGFRTDSALSGEEALKKCLKNEYALIILDVQMPEMDGYEVAEFLSSSKKTKDIPIIFLPPRQKLTGSFPNLLTLTVWRA</sequence>
<dbReference type="GO" id="GO:0000160">
    <property type="term" value="P:phosphorelay signal transduction system"/>
    <property type="evidence" value="ECO:0007669"/>
    <property type="project" value="InterPro"/>
</dbReference>
<name>A0AAJ5BYL6_9SPHI</name>
<dbReference type="KEGG" id="smiz:4412673_00228"/>
<reference evidence="4 5" key="1">
    <citation type="submission" date="2017-06" db="EMBL/GenBank/DDBJ databases">
        <authorList>
            <consortium name="Pathogen Informatics"/>
        </authorList>
    </citation>
    <scope>NUCLEOTIDE SEQUENCE [LARGE SCALE GENOMIC DNA]</scope>
    <source>
        <strain evidence="4 5">NCTC12149</strain>
    </source>
</reference>
<evidence type="ECO:0000256" key="2">
    <source>
        <dbReference type="PROSITE-ProRule" id="PRU00169"/>
    </source>
</evidence>
<dbReference type="PANTHER" id="PTHR44591">
    <property type="entry name" value="STRESS RESPONSE REGULATOR PROTEIN 1"/>
    <property type="match status" value="1"/>
</dbReference>
<organism evidence="4 5">
    <name type="scientific">Sphingobacterium mizutaii</name>
    <dbReference type="NCBI Taxonomy" id="1010"/>
    <lineage>
        <taxon>Bacteria</taxon>
        <taxon>Pseudomonadati</taxon>
        <taxon>Bacteroidota</taxon>
        <taxon>Sphingobacteriia</taxon>
        <taxon>Sphingobacteriales</taxon>
        <taxon>Sphingobacteriaceae</taxon>
        <taxon>Sphingobacterium</taxon>
    </lineage>
</organism>